<sequence>MDAQVSIQKILASLCTIALITGVSVTMPASAASTMHAVAPTDMASTTFKVPGMTCADKACNTSIYIALHRLHGVKKIQIRDMALTVTVQYDPKAVKVPTLLNVFRQVGYPASVVQP</sequence>
<reference evidence="5 6" key="3">
    <citation type="submission" date="2017-03" db="EMBL/GenBank/DDBJ databases">
        <authorList>
            <person name="Regsiter A."/>
            <person name="William W."/>
        </authorList>
    </citation>
    <scope>NUCLEOTIDE SEQUENCE [LARGE SCALE GENOMIC DNA]</scope>
    <source>
        <strain evidence="5">PRJEB5721</strain>
    </source>
</reference>
<proteinExistence type="predicted"/>
<name>A0A060UTX3_9PROT</name>
<dbReference type="Gene3D" id="3.30.70.100">
    <property type="match status" value="1"/>
</dbReference>
<dbReference type="EMBL" id="CP059488">
    <property type="protein sequence ID" value="QQD73548.1"/>
    <property type="molecule type" value="Genomic_DNA"/>
</dbReference>
<dbReference type="SUPFAM" id="SSF55008">
    <property type="entry name" value="HMA, heavy metal-associated domain"/>
    <property type="match status" value="1"/>
</dbReference>
<gene>
    <name evidence="5" type="ORF">AFERRI_20197</name>
    <name evidence="3" type="ORF">AFERRI_600086</name>
    <name evidence="4" type="ORF">H2515_04550</name>
</gene>
<dbReference type="Proteomes" id="UP000193925">
    <property type="component" value="Chromosome AFERRI"/>
</dbReference>
<dbReference type="AlphaFoldDB" id="A0A060UTX3"/>
<protein>
    <submittedName>
        <fullName evidence="4">Heavy-metal-associated domain-containing protein</fullName>
    </submittedName>
    <submittedName>
        <fullName evidence="3 5">Periplasmic mercuric ion binding protein</fullName>
    </submittedName>
</protein>
<keyword evidence="6" id="KW-1185">Reference proteome</keyword>
<evidence type="ECO:0000313" key="3">
    <source>
        <dbReference type="EMBL" id="CDQ11860.1"/>
    </source>
</evidence>
<organism evidence="3">
    <name type="scientific">Acidithiobacillus ferrivorans</name>
    <dbReference type="NCBI Taxonomy" id="160808"/>
    <lineage>
        <taxon>Bacteria</taxon>
        <taxon>Pseudomonadati</taxon>
        <taxon>Pseudomonadota</taxon>
        <taxon>Acidithiobacillia</taxon>
        <taxon>Acidithiobacillales</taxon>
        <taxon>Acidithiobacillaceae</taxon>
        <taxon>Acidithiobacillus</taxon>
    </lineage>
</organism>
<reference evidence="3" key="1">
    <citation type="submission" date="2014-03" db="EMBL/GenBank/DDBJ databases">
        <authorList>
            <person name="Genoscope - CEA"/>
        </authorList>
    </citation>
    <scope>NUCLEOTIDE SEQUENCE [LARGE SCALE GENOMIC DNA]</scope>
    <source>
        <strain evidence="3">CF27</strain>
    </source>
</reference>
<dbReference type="RefSeq" id="WP_035195122.1">
    <property type="nucleotide sequence ID" value="NZ_CCCS020000057.1"/>
</dbReference>
<evidence type="ECO:0000313" key="4">
    <source>
        <dbReference type="EMBL" id="QQD73548.1"/>
    </source>
</evidence>
<accession>A0A060UTX3</accession>
<keyword evidence="1" id="KW-0732">Signal</keyword>
<evidence type="ECO:0000259" key="2">
    <source>
        <dbReference type="PROSITE" id="PS50846"/>
    </source>
</evidence>
<reference evidence="4 7" key="4">
    <citation type="submission" date="2020-07" db="EMBL/GenBank/DDBJ databases">
        <title>Complete genome sequence analysis of Acidithiobacillus ferrivorans XJFY6S-08 reveals extreme environmental adaptation to alpine acid mine drainage.</title>
        <authorList>
            <person name="Yan L."/>
            <person name="Ni Y."/>
        </authorList>
    </citation>
    <scope>NUCLEOTIDE SEQUENCE [LARGE SCALE GENOMIC DNA]</scope>
    <source>
        <strain evidence="4 7">XJFY6S-08</strain>
    </source>
</reference>
<dbReference type="InterPro" id="IPR006121">
    <property type="entry name" value="HMA_dom"/>
</dbReference>
<dbReference type="PROSITE" id="PS50846">
    <property type="entry name" value="HMA_2"/>
    <property type="match status" value="1"/>
</dbReference>
<evidence type="ECO:0000313" key="5">
    <source>
        <dbReference type="EMBL" id="SMH65415.1"/>
    </source>
</evidence>
<feature type="domain" description="HMA" evidence="2">
    <location>
        <begin position="44"/>
        <end position="112"/>
    </location>
</feature>
<dbReference type="EMBL" id="CCCS020000057">
    <property type="protein sequence ID" value="CDQ11860.1"/>
    <property type="molecule type" value="Genomic_DNA"/>
</dbReference>
<evidence type="ECO:0000256" key="1">
    <source>
        <dbReference type="SAM" id="SignalP"/>
    </source>
</evidence>
<dbReference type="Proteomes" id="UP000595420">
    <property type="component" value="Chromosome"/>
</dbReference>
<dbReference type="Pfam" id="PF00403">
    <property type="entry name" value="HMA"/>
    <property type="match status" value="1"/>
</dbReference>
<dbReference type="EMBL" id="LT841305">
    <property type="protein sequence ID" value="SMH65415.1"/>
    <property type="molecule type" value="Genomic_DNA"/>
</dbReference>
<evidence type="ECO:0000313" key="7">
    <source>
        <dbReference type="Proteomes" id="UP000595420"/>
    </source>
</evidence>
<dbReference type="CDD" id="cd00371">
    <property type="entry name" value="HMA"/>
    <property type="match status" value="1"/>
</dbReference>
<reference evidence="3" key="2">
    <citation type="submission" date="2014-07" db="EMBL/GenBank/DDBJ databases">
        <title>Initial genome analysis of the psychrotolerant acidophile Acidithiobacillus ferrivorans CF27: insights into iron and sulfur oxidation pathways and into biofilm formation.</title>
        <authorList>
            <person name="Talla E."/>
            <person name="Hedrich S."/>
            <person name="Mangenot S."/>
            <person name="Ji B."/>
            <person name="Johnson D.B."/>
            <person name="Barbe V."/>
            <person name="Bonnefoy V."/>
        </authorList>
    </citation>
    <scope>NUCLEOTIDE SEQUENCE [LARGE SCALE GENOMIC DNA]</scope>
    <source>
        <strain evidence="3">CF27</strain>
    </source>
</reference>
<dbReference type="InterPro" id="IPR036163">
    <property type="entry name" value="HMA_dom_sf"/>
</dbReference>
<evidence type="ECO:0000313" key="6">
    <source>
        <dbReference type="Proteomes" id="UP000193925"/>
    </source>
</evidence>
<feature type="chain" id="PRO_5044538904" evidence="1">
    <location>
        <begin position="32"/>
        <end position="116"/>
    </location>
</feature>
<feature type="signal peptide" evidence="1">
    <location>
        <begin position="1"/>
        <end position="31"/>
    </location>
</feature>
<dbReference type="GO" id="GO:0046872">
    <property type="term" value="F:metal ion binding"/>
    <property type="evidence" value="ECO:0007669"/>
    <property type="project" value="InterPro"/>
</dbReference>